<dbReference type="PROSITE" id="PS50865">
    <property type="entry name" value="ZF_MYND_2"/>
    <property type="match status" value="1"/>
</dbReference>
<dbReference type="Gene3D" id="6.10.140.2220">
    <property type="match status" value="1"/>
</dbReference>
<reference evidence="7" key="1">
    <citation type="submission" date="2021-02" db="EMBL/GenBank/DDBJ databases">
        <authorList>
            <person name="Dougan E. K."/>
            <person name="Rhodes N."/>
            <person name="Thang M."/>
            <person name="Chan C."/>
        </authorList>
    </citation>
    <scope>NUCLEOTIDE SEQUENCE</scope>
</reference>
<feature type="region of interest" description="Disordered" evidence="5">
    <location>
        <begin position="140"/>
        <end position="243"/>
    </location>
</feature>
<evidence type="ECO:0000313" key="8">
    <source>
        <dbReference type="Proteomes" id="UP000654075"/>
    </source>
</evidence>
<evidence type="ECO:0000259" key="6">
    <source>
        <dbReference type="PROSITE" id="PS50865"/>
    </source>
</evidence>
<evidence type="ECO:0000256" key="2">
    <source>
        <dbReference type="ARBA" id="ARBA00022771"/>
    </source>
</evidence>
<comment type="caution">
    <text evidence="7">The sequence shown here is derived from an EMBL/GenBank/DDBJ whole genome shotgun (WGS) entry which is preliminary data.</text>
</comment>
<evidence type="ECO:0000256" key="1">
    <source>
        <dbReference type="ARBA" id="ARBA00022723"/>
    </source>
</evidence>
<dbReference type="InterPro" id="IPR002893">
    <property type="entry name" value="Znf_MYND"/>
</dbReference>
<sequence length="450" mass="49166">MPNAELSDHICDNCGRKGALLQCGRCKHVAYCNFTCQKTGWKVHQDVCGKILPAVLDPAAPSATDVSEAVVSMSSSLSQLAFPSQSSSPRSINQGWNEKGPWLACQALRGFVTQPTLVKGQGFNTKVCDLFNARNCVDERKTAQQRTQPTVAEVDRFSNDRWNNIEDSDEDEDEEADRIMASRKAKLAQHLISKQSDSHTENTPKRSLAEGHRSEAATGASGSSAGVSRQRAAATRHETEQELDRLAAEVAEEAGHLGLGSIWSVGPHTEQRLRHCVHSLTSQVLPTLPEDCGALFLLGAANYLLHNASEASSADKRRFASAAKTSLLQVYNAANLSLAYQQNSLEFLAVLFQEDGDFKSSQEMLQQAAALDSGTAAAVEAGFGEASFAIARWSASRACWTVCAASRWHRRRICRSLEPGQIFLETQMPSLDELLAKLDFEDRIDNVRDN</sequence>
<organism evidence="7 8">
    <name type="scientific">Polarella glacialis</name>
    <name type="common">Dinoflagellate</name>
    <dbReference type="NCBI Taxonomy" id="89957"/>
    <lineage>
        <taxon>Eukaryota</taxon>
        <taxon>Sar</taxon>
        <taxon>Alveolata</taxon>
        <taxon>Dinophyceae</taxon>
        <taxon>Suessiales</taxon>
        <taxon>Suessiaceae</taxon>
        <taxon>Polarella</taxon>
    </lineage>
</organism>
<evidence type="ECO:0000256" key="4">
    <source>
        <dbReference type="PROSITE-ProRule" id="PRU00134"/>
    </source>
</evidence>
<keyword evidence="8" id="KW-1185">Reference proteome</keyword>
<keyword evidence="1" id="KW-0479">Metal-binding</keyword>
<dbReference type="GO" id="GO:0008270">
    <property type="term" value="F:zinc ion binding"/>
    <property type="evidence" value="ECO:0007669"/>
    <property type="project" value="UniProtKB-KW"/>
</dbReference>
<dbReference type="AlphaFoldDB" id="A0A813EKD5"/>
<feature type="domain" description="MYND-type" evidence="6">
    <location>
        <begin position="11"/>
        <end position="48"/>
    </location>
</feature>
<gene>
    <name evidence="7" type="ORF">PGLA1383_LOCUS19872</name>
</gene>
<dbReference type="SUPFAM" id="SSF144232">
    <property type="entry name" value="HIT/MYND zinc finger-like"/>
    <property type="match status" value="1"/>
</dbReference>
<protein>
    <recommendedName>
        <fullName evidence="6">MYND-type domain-containing protein</fullName>
    </recommendedName>
</protein>
<name>A0A813EKD5_POLGL</name>
<evidence type="ECO:0000256" key="3">
    <source>
        <dbReference type="ARBA" id="ARBA00022833"/>
    </source>
</evidence>
<feature type="compositionally biased region" description="Basic and acidic residues" evidence="5">
    <location>
        <begin position="196"/>
        <end position="215"/>
    </location>
</feature>
<keyword evidence="3" id="KW-0862">Zinc</keyword>
<dbReference type="OrthoDB" id="265717at2759"/>
<evidence type="ECO:0000256" key="5">
    <source>
        <dbReference type="SAM" id="MobiDB-lite"/>
    </source>
</evidence>
<evidence type="ECO:0000313" key="7">
    <source>
        <dbReference type="EMBL" id="CAE8601582.1"/>
    </source>
</evidence>
<dbReference type="EMBL" id="CAJNNV010013317">
    <property type="protein sequence ID" value="CAE8601582.1"/>
    <property type="molecule type" value="Genomic_DNA"/>
</dbReference>
<feature type="compositionally biased region" description="Low complexity" evidence="5">
    <location>
        <begin position="216"/>
        <end position="233"/>
    </location>
</feature>
<accession>A0A813EKD5</accession>
<dbReference type="Pfam" id="PF01753">
    <property type="entry name" value="zf-MYND"/>
    <property type="match status" value="1"/>
</dbReference>
<dbReference type="Proteomes" id="UP000654075">
    <property type="component" value="Unassembled WGS sequence"/>
</dbReference>
<feature type="compositionally biased region" description="Acidic residues" evidence="5">
    <location>
        <begin position="166"/>
        <end position="176"/>
    </location>
</feature>
<proteinExistence type="predicted"/>
<keyword evidence="2 4" id="KW-0863">Zinc-finger</keyword>